<dbReference type="Pfam" id="PF01476">
    <property type="entry name" value="LysM"/>
    <property type="match status" value="2"/>
</dbReference>
<dbReference type="SUPFAM" id="SSF54106">
    <property type="entry name" value="LysM domain"/>
    <property type="match status" value="2"/>
</dbReference>
<dbReference type="Proteomes" id="UP000243797">
    <property type="component" value="Unassembled WGS sequence"/>
</dbReference>
<dbReference type="PANTHER" id="PTHR33734">
    <property type="entry name" value="LYSM DOMAIN-CONTAINING GPI-ANCHORED PROTEIN 2"/>
    <property type="match status" value="1"/>
</dbReference>
<gene>
    <name evidence="2" type="ORF">CAC42_2166</name>
</gene>
<reference evidence="2 3" key="1">
    <citation type="submission" date="2017-06" db="EMBL/GenBank/DDBJ databases">
        <title>Draft genome sequence of a variant of Elsinoe murrayae.</title>
        <authorList>
            <person name="Cheng Q."/>
        </authorList>
    </citation>
    <scope>NUCLEOTIDE SEQUENCE [LARGE SCALE GENOMIC DNA]</scope>
    <source>
        <strain evidence="2 3">CQ-2017a</strain>
    </source>
</reference>
<protein>
    <recommendedName>
        <fullName evidence="1">LysM domain-containing protein</fullName>
    </recommendedName>
</protein>
<feature type="domain" description="LysM" evidence="1">
    <location>
        <begin position="2"/>
        <end position="46"/>
    </location>
</feature>
<dbReference type="InterPro" id="IPR008258">
    <property type="entry name" value="Transglycosylase_SLT_dom_1"/>
</dbReference>
<name>A0A2K1QIH0_9PEZI</name>
<dbReference type="EMBL" id="NKHZ01000081">
    <property type="protein sequence ID" value="PNS14937.1"/>
    <property type="molecule type" value="Genomic_DNA"/>
</dbReference>
<dbReference type="STRING" id="2082308.A0A2K1QIH0"/>
<dbReference type="InterPro" id="IPR018392">
    <property type="entry name" value="LysM"/>
</dbReference>
<dbReference type="Gene3D" id="1.10.530.10">
    <property type="match status" value="1"/>
</dbReference>
<organism evidence="2 3">
    <name type="scientific">Sphaceloma murrayae</name>
    <dbReference type="NCBI Taxonomy" id="2082308"/>
    <lineage>
        <taxon>Eukaryota</taxon>
        <taxon>Fungi</taxon>
        <taxon>Dikarya</taxon>
        <taxon>Ascomycota</taxon>
        <taxon>Pezizomycotina</taxon>
        <taxon>Dothideomycetes</taxon>
        <taxon>Dothideomycetidae</taxon>
        <taxon>Myriangiales</taxon>
        <taxon>Elsinoaceae</taxon>
        <taxon>Sphaceloma</taxon>
    </lineage>
</organism>
<feature type="domain" description="LysM" evidence="1">
    <location>
        <begin position="54"/>
        <end position="98"/>
    </location>
</feature>
<dbReference type="InParanoid" id="A0A2K1QIH0"/>
<dbReference type="InterPro" id="IPR036779">
    <property type="entry name" value="LysM_dom_sf"/>
</dbReference>
<evidence type="ECO:0000313" key="3">
    <source>
        <dbReference type="Proteomes" id="UP000243797"/>
    </source>
</evidence>
<dbReference type="InterPro" id="IPR023346">
    <property type="entry name" value="Lysozyme-like_dom_sf"/>
</dbReference>
<dbReference type="AlphaFoldDB" id="A0A2K1QIH0"/>
<evidence type="ECO:0000313" key="2">
    <source>
        <dbReference type="EMBL" id="PNS14937.1"/>
    </source>
</evidence>
<accession>A0A2K1QIH0</accession>
<dbReference type="SUPFAM" id="SSF53955">
    <property type="entry name" value="Lysozyme-like"/>
    <property type="match status" value="1"/>
</dbReference>
<dbReference type="SMART" id="SM00257">
    <property type="entry name" value="LysM"/>
    <property type="match status" value="2"/>
</dbReference>
<dbReference type="Pfam" id="PF01464">
    <property type="entry name" value="SLT"/>
    <property type="match status" value="1"/>
</dbReference>
<keyword evidence="3" id="KW-1185">Reference proteome</keyword>
<dbReference type="PROSITE" id="PS51782">
    <property type="entry name" value="LYSM"/>
    <property type="match status" value="2"/>
</dbReference>
<dbReference type="PANTHER" id="PTHR33734:SF22">
    <property type="entry name" value="MEMBRANE-BOUND LYTIC MUREIN TRANSGLYCOSYLASE D"/>
    <property type="match status" value="1"/>
</dbReference>
<dbReference type="OrthoDB" id="1193027at2759"/>
<evidence type="ECO:0000259" key="1">
    <source>
        <dbReference type="PROSITE" id="PS51782"/>
    </source>
</evidence>
<dbReference type="Gene3D" id="3.10.350.10">
    <property type="entry name" value="LysM domain"/>
    <property type="match status" value="2"/>
</dbReference>
<sequence>MATYKVKAGDTFDKIAKAHNVPLQSLLSANPGVHPSALQVGQTITLPSAGSPMTKYQIKPGDTLDKLAKANNISLQSLLGANKGVNPSALQVGQIIFIPRGPAPSGPGGAPGKSSVGGPYVNYAGPASAFPDPSRWAPYDVLVKQNERLIRMNASADETSLILKSVAQVAKESGVDARCILCTVMQESAGNPKVMATNNGVRNPGLMQSHNGASFNPRDPAGSILQMIRDGTTGTKDGAGLKQLRAQYGNWYEAFRGYNSGSVDRGNLNNAMGATQWYVRDMANRLMGHIWDRM</sequence>
<proteinExistence type="predicted"/>
<dbReference type="CDD" id="cd00118">
    <property type="entry name" value="LysM"/>
    <property type="match status" value="2"/>
</dbReference>
<comment type="caution">
    <text evidence="2">The sequence shown here is derived from an EMBL/GenBank/DDBJ whole genome shotgun (WGS) entry which is preliminary data.</text>
</comment>